<evidence type="ECO:0000256" key="10">
    <source>
        <dbReference type="SAM" id="Phobius"/>
    </source>
</evidence>
<evidence type="ECO:0000256" key="9">
    <source>
        <dbReference type="SAM" id="MobiDB-lite"/>
    </source>
</evidence>
<evidence type="ECO:0000256" key="7">
    <source>
        <dbReference type="ARBA" id="ARBA00023303"/>
    </source>
</evidence>
<evidence type="ECO:0000313" key="12">
    <source>
        <dbReference type="EMBL" id="KOF70967.1"/>
    </source>
</evidence>
<dbReference type="Gene3D" id="1.10.287.70">
    <property type="match status" value="1"/>
</dbReference>
<sequence length="387" mass="42105">MSACRYWCCHHHHHHEDDGGDDDEEEEEEGGGGGISDAATVDEDNCGGGGGGGSDAAVAVDDDDDGGGGGGGGDDDSNDKDVMVVKMMMMMTMTMTIIMIIYRLIFLIAANHSCLDKERLASFLEAIASDPLYAYNVIQGKSHVTNRWTFSGSFCFVVTTVTTIGYGVMAPVTDAGKIVVIIYALIGIPLTLVMLGHVGDKLKDVANKINNLSLFSRKPIINKAANMAIIIILGLTLLFVAPALIFQAVEKWTILDAIYFCFITLSTIGFGDYVVGIGEKSETDEASTNVYRIVTYAWIVIGLAYIALIINYISSTLAKKGQQVQKHVKRLESSMENLHREKTLSKPEKSENNQVPMSPEDKKSMQENGITLVKFLPSRDFKVEPIN</sequence>
<dbReference type="GO" id="GO:0022841">
    <property type="term" value="F:potassium ion leak channel activity"/>
    <property type="evidence" value="ECO:0007669"/>
    <property type="project" value="TreeGrafter"/>
</dbReference>
<dbReference type="STRING" id="37653.A0A0L8G1R7"/>
<dbReference type="EMBL" id="KQ424459">
    <property type="protein sequence ID" value="KOF70967.1"/>
    <property type="molecule type" value="Genomic_DNA"/>
</dbReference>
<dbReference type="AlphaFoldDB" id="A0A0L8G1R7"/>
<protein>
    <recommendedName>
        <fullName evidence="11">Potassium channel domain-containing protein</fullName>
    </recommendedName>
</protein>
<dbReference type="PANTHER" id="PTHR11003:SF345">
    <property type="entry name" value="TWIK FAMILY OF POTASSIUM CHANNELS PROTEIN 18"/>
    <property type="match status" value="1"/>
</dbReference>
<dbReference type="InterPro" id="IPR013099">
    <property type="entry name" value="K_chnl_dom"/>
</dbReference>
<dbReference type="GO" id="GO:0030322">
    <property type="term" value="P:stabilization of membrane potential"/>
    <property type="evidence" value="ECO:0007669"/>
    <property type="project" value="TreeGrafter"/>
</dbReference>
<organism evidence="12">
    <name type="scientific">Octopus bimaculoides</name>
    <name type="common">California two-spotted octopus</name>
    <dbReference type="NCBI Taxonomy" id="37653"/>
    <lineage>
        <taxon>Eukaryota</taxon>
        <taxon>Metazoa</taxon>
        <taxon>Spiralia</taxon>
        <taxon>Lophotrochozoa</taxon>
        <taxon>Mollusca</taxon>
        <taxon>Cephalopoda</taxon>
        <taxon>Coleoidea</taxon>
        <taxon>Octopodiformes</taxon>
        <taxon>Octopoda</taxon>
        <taxon>Incirrata</taxon>
        <taxon>Octopodidae</taxon>
        <taxon>Octopus</taxon>
    </lineage>
</organism>
<comment type="subcellular location">
    <subcellularLocation>
        <location evidence="1">Membrane</location>
        <topology evidence="1">Multi-pass membrane protein</topology>
    </subcellularLocation>
</comment>
<feature type="domain" description="Potassium channel" evidence="11">
    <location>
        <begin position="136"/>
        <end position="202"/>
    </location>
</feature>
<name>A0A0L8G1R7_OCTBM</name>
<evidence type="ECO:0000256" key="2">
    <source>
        <dbReference type="ARBA" id="ARBA00022448"/>
    </source>
</evidence>
<comment type="similarity">
    <text evidence="8">Belongs to the two pore domain potassium channel (TC 1.A.1.8) family.</text>
</comment>
<dbReference type="GO" id="GO:0015271">
    <property type="term" value="F:outward rectifier potassium channel activity"/>
    <property type="evidence" value="ECO:0007669"/>
    <property type="project" value="TreeGrafter"/>
</dbReference>
<gene>
    <name evidence="12" type="ORF">OCBIM_22001877mg</name>
</gene>
<evidence type="ECO:0000256" key="8">
    <source>
        <dbReference type="RuleBase" id="RU003857"/>
    </source>
</evidence>
<feature type="domain" description="Potassium channel" evidence="11">
    <location>
        <begin position="237"/>
        <end position="318"/>
    </location>
</feature>
<accession>A0A0L8G1R7</accession>
<evidence type="ECO:0000256" key="1">
    <source>
        <dbReference type="ARBA" id="ARBA00004141"/>
    </source>
</evidence>
<feature type="region of interest" description="Disordered" evidence="9">
    <location>
        <begin position="13"/>
        <end position="76"/>
    </location>
</feature>
<keyword evidence="2 8" id="KW-0813">Transport</keyword>
<dbReference type="GO" id="GO:0005886">
    <property type="term" value="C:plasma membrane"/>
    <property type="evidence" value="ECO:0007669"/>
    <property type="project" value="TreeGrafter"/>
</dbReference>
<feature type="compositionally biased region" description="Basic and acidic residues" evidence="9">
    <location>
        <begin position="336"/>
        <end position="351"/>
    </location>
</feature>
<feature type="transmembrane region" description="Helical" evidence="10">
    <location>
        <begin position="87"/>
        <end position="110"/>
    </location>
</feature>
<feature type="transmembrane region" description="Helical" evidence="10">
    <location>
        <begin position="148"/>
        <end position="168"/>
    </location>
</feature>
<dbReference type="PANTHER" id="PTHR11003">
    <property type="entry name" value="POTASSIUM CHANNEL, SUBFAMILY K"/>
    <property type="match status" value="1"/>
</dbReference>
<keyword evidence="3 8" id="KW-0812">Transmembrane</keyword>
<keyword evidence="5 8" id="KW-0406">Ion transport</keyword>
<proteinExistence type="inferred from homology"/>
<evidence type="ECO:0000256" key="4">
    <source>
        <dbReference type="ARBA" id="ARBA00022989"/>
    </source>
</evidence>
<feature type="transmembrane region" description="Helical" evidence="10">
    <location>
        <begin position="220"/>
        <end position="245"/>
    </location>
</feature>
<keyword evidence="7 8" id="KW-0407">Ion channel</keyword>
<feature type="transmembrane region" description="Helical" evidence="10">
    <location>
        <begin position="180"/>
        <end position="199"/>
    </location>
</feature>
<dbReference type="SUPFAM" id="SSF81324">
    <property type="entry name" value="Voltage-gated potassium channels"/>
    <property type="match status" value="2"/>
</dbReference>
<feature type="transmembrane region" description="Helical" evidence="10">
    <location>
        <begin position="257"/>
        <end position="278"/>
    </location>
</feature>
<evidence type="ECO:0000256" key="3">
    <source>
        <dbReference type="ARBA" id="ARBA00022692"/>
    </source>
</evidence>
<feature type="transmembrane region" description="Helical" evidence="10">
    <location>
        <begin position="290"/>
        <end position="313"/>
    </location>
</feature>
<dbReference type="OrthoDB" id="297496at2759"/>
<feature type="compositionally biased region" description="Acidic residues" evidence="9">
    <location>
        <begin position="18"/>
        <end position="30"/>
    </location>
</feature>
<dbReference type="PRINTS" id="PR01333">
    <property type="entry name" value="2POREKCHANEL"/>
</dbReference>
<reference evidence="12" key="1">
    <citation type="submission" date="2015-07" db="EMBL/GenBank/DDBJ databases">
        <title>MeaNS - Measles Nucleotide Surveillance Program.</title>
        <authorList>
            <person name="Tran T."/>
            <person name="Druce J."/>
        </authorList>
    </citation>
    <scope>NUCLEOTIDE SEQUENCE</scope>
    <source>
        <strain evidence="12">UCB-OBI-ISO-001</strain>
        <tissue evidence="12">Gonad</tissue>
    </source>
</reference>
<dbReference type="InterPro" id="IPR003280">
    <property type="entry name" value="2pore_dom_K_chnl"/>
</dbReference>
<keyword evidence="6 10" id="KW-0472">Membrane</keyword>
<dbReference type="Pfam" id="PF07885">
    <property type="entry name" value="Ion_trans_2"/>
    <property type="match status" value="2"/>
</dbReference>
<evidence type="ECO:0000256" key="6">
    <source>
        <dbReference type="ARBA" id="ARBA00023136"/>
    </source>
</evidence>
<evidence type="ECO:0000259" key="11">
    <source>
        <dbReference type="Pfam" id="PF07885"/>
    </source>
</evidence>
<evidence type="ECO:0000256" key="5">
    <source>
        <dbReference type="ARBA" id="ARBA00023065"/>
    </source>
</evidence>
<keyword evidence="4 10" id="KW-1133">Transmembrane helix</keyword>
<feature type="region of interest" description="Disordered" evidence="9">
    <location>
        <begin position="336"/>
        <end position="367"/>
    </location>
</feature>